<dbReference type="Gene3D" id="3.40.50.1240">
    <property type="entry name" value="Phosphoglycerate mutase-like"/>
    <property type="match status" value="1"/>
</dbReference>
<dbReference type="OrthoDB" id="9782128at2"/>
<evidence type="ECO:0000313" key="1">
    <source>
        <dbReference type="EMBL" id="OFI49489.1"/>
    </source>
</evidence>
<dbReference type="CDD" id="cd07067">
    <property type="entry name" value="HP_PGM_like"/>
    <property type="match status" value="1"/>
</dbReference>
<name>A0A1E8GML4_9LACT</name>
<dbReference type="GO" id="GO:0016791">
    <property type="term" value="F:phosphatase activity"/>
    <property type="evidence" value="ECO:0007669"/>
    <property type="project" value="TreeGrafter"/>
</dbReference>
<dbReference type="SMART" id="SM00855">
    <property type="entry name" value="PGAM"/>
    <property type="match status" value="1"/>
</dbReference>
<keyword evidence="2" id="KW-1185">Reference proteome</keyword>
<dbReference type="GO" id="GO:0005737">
    <property type="term" value="C:cytoplasm"/>
    <property type="evidence" value="ECO:0007669"/>
    <property type="project" value="TreeGrafter"/>
</dbReference>
<dbReference type="InterPro" id="IPR013078">
    <property type="entry name" value="His_Pase_superF_clade-1"/>
</dbReference>
<sequence>MKVFFIRHSEPDYSKVASPSYFGFARDFAPLTDRGIEIAKQCSANINLFKGAEILVSSPYTRALQTAAYLVQNRDIPFEVAVGLHEWRPDVTGLELGTAEQSKQAYKEFLEHDGKLFDGASFKYEEREHVKQRVSNVLDSYKERGFNSIAVVCHQVVIKQFIDIDTDIDFCQSFIYNY</sequence>
<comment type="caution">
    <text evidence="1">The sequence shown here is derived from an EMBL/GenBank/DDBJ whole genome shotgun (WGS) entry which is preliminary data.</text>
</comment>
<evidence type="ECO:0008006" key="3">
    <source>
        <dbReference type="Google" id="ProtNLM"/>
    </source>
</evidence>
<dbReference type="InterPro" id="IPR050275">
    <property type="entry name" value="PGM_Phosphatase"/>
</dbReference>
<dbReference type="PANTHER" id="PTHR48100:SF59">
    <property type="entry name" value="ADENOSYLCOBALAMIN_ALPHA-RIBAZOLE PHOSPHATASE"/>
    <property type="match status" value="1"/>
</dbReference>
<dbReference type="EMBL" id="MKIR01000012">
    <property type="protein sequence ID" value="OFI49489.1"/>
    <property type="molecule type" value="Genomic_DNA"/>
</dbReference>
<dbReference type="Pfam" id="PF00300">
    <property type="entry name" value="His_Phos_1"/>
    <property type="match status" value="1"/>
</dbReference>
<dbReference type="SUPFAM" id="SSF53254">
    <property type="entry name" value="Phosphoglycerate mutase-like"/>
    <property type="match status" value="1"/>
</dbReference>
<dbReference type="AlphaFoldDB" id="A0A1E8GML4"/>
<protein>
    <recommendedName>
        <fullName evidence="3">Phosphoglycerate mutase</fullName>
    </recommendedName>
</protein>
<reference evidence="2" key="1">
    <citation type="submission" date="2016-09" db="EMBL/GenBank/DDBJ databases">
        <title>Draft genome sequence of a novel species of the family Streptococcaceae isolated from flowers.</title>
        <authorList>
            <person name="Chuah L.-O."/>
            <person name="Yap K.-P."/>
            <person name="Thong K.L."/>
            <person name="Liong M.T."/>
            <person name="Ahmad R."/>
            <person name="Rusul G."/>
        </authorList>
    </citation>
    <scope>NUCLEOTIDE SEQUENCE [LARGE SCALE GENOMIC DNA]</scope>
    <source>
        <strain evidence="2">DF1</strain>
    </source>
</reference>
<dbReference type="Proteomes" id="UP000178622">
    <property type="component" value="Unassembled WGS sequence"/>
</dbReference>
<evidence type="ECO:0000313" key="2">
    <source>
        <dbReference type="Proteomes" id="UP000178622"/>
    </source>
</evidence>
<dbReference type="STRING" id="1859473.BG261_02610"/>
<proteinExistence type="predicted"/>
<dbReference type="InterPro" id="IPR029033">
    <property type="entry name" value="His_PPase_superfam"/>
</dbReference>
<organism evidence="1 2">
    <name type="scientific">Floricoccus tropicus</name>
    <dbReference type="NCBI Taxonomy" id="1859473"/>
    <lineage>
        <taxon>Bacteria</taxon>
        <taxon>Bacillati</taxon>
        <taxon>Bacillota</taxon>
        <taxon>Bacilli</taxon>
        <taxon>Lactobacillales</taxon>
        <taxon>Streptococcaceae</taxon>
        <taxon>Floricoccus</taxon>
    </lineage>
</organism>
<gene>
    <name evidence="1" type="ORF">BG261_02610</name>
</gene>
<dbReference type="PANTHER" id="PTHR48100">
    <property type="entry name" value="BROAD-SPECIFICITY PHOSPHATASE YOR283W-RELATED"/>
    <property type="match status" value="1"/>
</dbReference>
<dbReference type="RefSeq" id="WP_070792006.1">
    <property type="nucleotide sequence ID" value="NZ_MKIR01000012.1"/>
</dbReference>
<accession>A0A1E8GML4</accession>